<dbReference type="PANTHER" id="PTHR12534">
    <property type="entry name" value="30S RIBOSOMAL PROTEIN S2 PROKARYOTIC AND ORGANELLAR"/>
    <property type="match status" value="1"/>
</dbReference>
<sequence length="259" mass="28831">MAYVSMKQMLETGVHFGHQTRRWNPKMRPYIFGARNGVHIIDLQQTVKLFRTAHDKIVETVANGGKVLFIGTKRQAQEAVAQEAERAGQPYVTNRWMGGTLTNFVTIQKSVDRLKKLEQMFADGTINRYSKKEILTFQRELDKLNLTLGGIKNMQGIPQLAFVIDPHREDIAIKECRKLGIPVVAITDTNCDPDVIDYIIPGNDDAIRAIKLFVGAMADACLEGAAMGKDGEVVDLETIAAKNEAEAEQAEKAEQETAE</sequence>
<evidence type="ECO:0000256" key="1">
    <source>
        <dbReference type="ARBA" id="ARBA00006242"/>
    </source>
</evidence>
<reference evidence="6" key="1">
    <citation type="submission" date="2020-12" db="EMBL/GenBank/DDBJ databases">
        <title>Taurinivorans muris gen. nov., sp. nov., fundamental and realized metabolic niche of a ubiquitous sulfidogenic bacterium in the murine intestine.</title>
        <authorList>
            <person name="Ye H."/>
            <person name="Hanson B.T."/>
            <person name="Loy A."/>
        </authorList>
    </citation>
    <scope>NUCLEOTIDE SEQUENCE</scope>
    <source>
        <strain evidence="6">LT0009</strain>
    </source>
</reference>
<dbReference type="EMBL" id="CP065938">
    <property type="protein sequence ID" value="UWX04899.1"/>
    <property type="molecule type" value="Genomic_DNA"/>
</dbReference>
<evidence type="ECO:0000256" key="4">
    <source>
        <dbReference type="ARBA" id="ARBA00035256"/>
    </source>
</evidence>
<dbReference type="CDD" id="cd01425">
    <property type="entry name" value="RPS2"/>
    <property type="match status" value="1"/>
</dbReference>
<dbReference type="InterPro" id="IPR005706">
    <property type="entry name" value="Ribosomal_uS2_bac/mit/plastid"/>
</dbReference>
<evidence type="ECO:0000313" key="6">
    <source>
        <dbReference type="EMBL" id="UWX04899.1"/>
    </source>
</evidence>
<organism evidence="6 7">
    <name type="scientific">Taurinivorans muris</name>
    <dbReference type="NCBI Taxonomy" id="2787751"/>
    <lineage>
        <taxon>Bacteria</taxon>
        <taxon>Pseudomonadati</taxon>
        <taxon>Thermodesulfobacteriota</taxon>
        <taxon>Desulfovibrionia</taxon>
        <taxon>Desulfovibrionales</taxon>
        <taxon>Desulfovibrionaceae</taxon>
        <taxon>Taurinivorans</taxon>
    </lineage>
</organism>
<dbReference type="PRINTS" id="PR00395">
    <property type="entry name" value="RIBOSOMALS2"/>
</dbReference>
<keyword evidence="2 5" id="KW-0689">Ribosomal protein</keyword>
<dbReference type="InterPro" id="IPR001865">
    <property type="entry name" value="Ribosomal_uS2"/>
</dbReference>
<dbReference type="Gene3D" id="1.10.287.610">
    <property type="entry name" value="Helix hairpin bin"/>
    <property type="match status" value="1"/>
</dbReference>
<evidence type="ECO:0000313" key="7">
    <source>
        <dbReference type="Proteomes" id="UP001058120"/>
    </source>
</evidence>
<keyword evidence="7" id="KW-1185">Reference proteome</keyword>
<dbReference type="Gene3D" id="3.40.50.10490">
    <property type="entry name" value="Glucose-6-phosphate isomerase like protein, domain 1"/>
    <property type="match status" value="1"/>
</dbReference>
<dbReference type="Pfam" id="PF00318">
    <property type="entry name" value="Ribosomal_S2"/>
    <property type="match status" value="1"/>
</dbReference>
<gene>
    <name evidence="5 6" type="primary">rpsB</name>
    <name evidence="6" type="ORF">JBF11_05230</name>
</gene>
<dbReference type="InterPro" id="IPR023591">
    <property type="entry name" value="Ribosomal_uS2_flav_dom_sf"/>
</dbReference>
<dbReference type="InterPro" id="IPR018130">
    <property type="entry name" value="Ribosomal_uS2_CS"/>
</dbReference>
<evidence type="ECO:0000256" key="3">
    <source>
        <dbReference type="ARBA" id="ARBA00023274"/>
    </source>
</evidence>
<dbReference type="RefSeq" id="WP_334314454.1">
    <property type="nucleotide sequence ID" value="NZ_CP065938.1"/>
</dbReference>
<comment type="similarity">
    <text evidence="1 5">Belongs to the universal ribosomal protein uS2 family.</text>
</comment>
<dbReference type="GO" id="GO:0005840">
    <property type="term" value="C:ribosome"/>
    <property type="evidence" value="ECO:0007669"/>
    <property type="project" value="UniProtKB-KW"/>
</dbReference>
<evidence type="ECO:0000256" key="5">
    <source>
        <dbReference type="HAMAP-Rule" id="MF_00291"/>
    </source>
</evidence>
<dbReference type="SUPFAM" id="SSF52313">
    <property type="entry name" value="Ribosomal protein S2"/>
    <property type="match status" value="1"/>
</dbReference>
<proteinExistence type="inferred from homology"/>
<accession>A0ABY5XZX4</accession>
<protein>
    <recommendedName>
        <fullName evidence="4 5">Small ribosomal subunit protein uS2</fullName>
    </recommendedName>
</protein>
<dbReference type="PROSITE" id="PS00962">
    <property type="entry name" value="RIBOSOMAL_S2_1"/>
    <property type="match status" value="1"/>
</dbReference>
<keyword evidence="3 5" id="KW-0687">Ribonucleoprotein</keyword>
<dbReference type="Proteomes" id="UP001058120">
    <property type="component" value="Chromosome"/>
</dbReference>
<name>A0ABY5XZX4_9BACT</name>
<dbReference type="NCBIfam" id="TIGR01011">
    <property type="entry name" value="rpsB_bact"/>
    <property type="match status" value="1"/>
</dbReference>
<evidence type="ECO:0000256" key="2">
    <source>
        <dbReference type="ARBA" id="ARBA00022980"/>
    </source>
</evidence>
<dbReference type="HAMAP" id="MF_00291_B">
    <property type="entry name" value="Ribosomal_uS2_B"/>
    <property type="match status" value="1"/>
</dbReference>
<dbReference type="PANTHER" id="PTHR12534:SF0">
    <property type="entry name" value="SMALL RIBOSOMAL SUBUNIT PROTEIN US2M"/>
    <property type="match status" value="1"/>
</dbReference>